<evidence type="ECO:0000313" key="2">
    <source>
        <dbReference type="Proteomes" id="UP001549145"/>
    </source>
</evidence>
<gene>
    <name evidence="1" type="ORF">ABID43_004620</name>
</gene>
<proteinExistence type="predicted"/>
<keyword evidence="2" id="KW-1185">Reference proteome</keyword>
<dbReference type="EMBL" id="JBEPMM010000021">
    <property type="protein sequence ID" value="MET3695055.1"/>
    <property type="molecule type" value="Genomic_DNA"/>
</dbReference>
<dbReference type="RefSeq" id="WP_238282106.1">
    <property type="nucleotide sequence ID" value="NZ_BPQL01000153.1"/>
</dbReference>
<evidence type="ECO:0000313" key="1">
    <source>
        <dbReference type="EMBL" id="MET3695055.1"/>
    </source>
</evidence>
<dbReference type="Proteomes" id="UP001549145">
    <property type="component" value="Unassembled WGS sequence"/>
</dbReference>
<protein>
    <submittedName>
        <fullName evidence="1">Uncharacterized protein</fullName>
    </submittedName>
</protein>
<accession>A0ABV2LEA5</accession>
<sequence>MADVINGDFRNGREALAGLDHVFGDVAGLRVGLRRIEAPHGDELQVTVSADALSVPRQVAVVLANPAGEDEADRIGKAVLEALHLAESLRRGTV</sequence>
<name>A0ABV2LEA5_9HYPH</name>
<comment type="caution">
    <text evidence="1">The sequence shown here is derived from an EMBL/GenBank/DDBJ whole genome shotgun (WGS) entry which is preliminary data.</text>
</comment>
<organism evidence="1 2">
    <name type="scientific">Methylobacterium goesingense</name>
    <dbReference type="NCBI Taxonomy" id="243690"/>
    <lineage>
        <taxon>Bacteria</taxon>
        <taxon>Pseudomonadati</taxon>
        <taxon>Pseudomonadota</taxon>
        <taxon>Alphaproteobacteria</taxon>
        <taxon>Hyphomicrobiales</taxon>
        <taxon>Methylobacteriaceae</taxon>
        <taxon>Methylobacterium</taxon>
    </lineage>
</organism>
<reference evidence="1 2" key="1">
    <citation type="submission" date="2024-06" db="EMBL/GenBank/DDBJ databases">
        <title>Genomic Encyclopedia of Type Strains, Phase IV (KMG-IV): sequencing the most valuable type-strain genomes for metagenomic binning, comparative biology and taxonomic classification.</title>
        <authorList>
            <person name="Goeker M."/>
        </authorList>
    </citation>
    <scope>NUCLEOTIDE SEQUENCE [LARGE SCALE GENOMIC DNA]</scope>
    <source>
        <strain evidence="1 2">DSM 21331</strain>
    </source>
</reference>